<evidence type="ECO:0000313" key="8">
    <source>
        <dbReference type="EMBL" id="RFU31392.1"/>
    </source>
</evidence>
<dbReference type="Proteomes" id="UP000258309">
    <property type="component" value="Unassembled WGS sequence"/>
</dbReference>
<dbReference type="InterPro" id="IPR012094">
    <property type="entry name" value="tRNA_Ile_lys_synt"/>
</dbReference>
<keyword evidence="3" id="KW-0819">tRNA processing</keyword>
<dbReference type="Pfam" id="PF01171">
    <property type="entry name" value="ATP_bind_3"/>
    <property type="match status" value="1"/>
</dbReference>
<gene>
    <name evidence="8" type="ORF">B7463_g4951</name>
</gene>
<dbReference type="GO" id="GO:0008033">
    <property type="term" value="P:tRNA processing"/>
    <property type="evidence" value="ECO:0007669"/>
    <property type="project" value="UniProtKB-KW"/>
</dbReference>
<feature type="non-terminal residue" evidence="8">
    <location>
        <position position="591"/>
    </location>
</feature>
<dbReference type="GO" id="GO:0032267">
    <property type="term" value="F:tRNA(Ile)-lysidine synthase activity"/>
    <property type="evidence" value="ECO:0007669"/>
    <property type="project" value="UniProtKB-EC"/>
</dbReference>
<keyword evidence="2" id="KW-0436">Ligase</keyword>
<accession>A0A3E2HE08</accession>
<feature type="non-terminal residue" evidence="8">
    <location>
        <position position="1"/>
    </location>
</feature>
<organism evidence="8 9">
    <name type="scientific">Scytalidium lignicola</name>
    <name type="common">Hyphomycete</name>
    <dbReference type="NCBI Taxonomy" id="5539"/>
    <lineage>
        <taxon>Eukaryota</taxon>
        <taxon>Fungi</taxon>
        <taxon>Dikarya</taxon>
        <taxon>Ascomycota</taxon>
        <taxon>Pezizomycotina</taxon>
        <taxon>Leotiomycetes</taxon>
        <taxon>Leotiomycetes incertae sedis</taxon>
        <taxon>Scytalidium</taxon>
    </lineage>
</organism>
<dbReference type="OrthoDB" id="434144at2759"/>
<comment type="catalytic activity">
    <reaction evidence="6">
        <text>cytidine(34) in tRNA(Ile2) + L-lysine + ATP = lysidine(34) in tRNA(Ile2) + AMP + diphosphate + H(+)</text>
        <dbReference type="Rhea" id="RHEA:43744"/>
        <dbReference type="Rhea" id="RHEA-COMP:10625"/>
        <dbReference type="Rhea" id="RHEA-COMP:10670"/>
        <dbReference type="ChEBI" id="CHEBI:15378"/>
        <dbReference type="ChEBI" id="CHEBI:30616"/>
        <dbReference type="ChEBI" id="CHEBI:32551"/>
        <dbReference type="ChEBI" id="CHEBI:33019"/>
        <dbReference type="ChEBI" id="CHEBI:82748"/>
        <dbReference type="ChEBI" id="CHEBI:83665"/>
        <dbReference type="ChEBI" id="CHEBI:456215"/>
        <dbReference type="EC" id="6.3.4.19"/>
    </reaction>
</comment>
<comment type="caution">
    <text evidence="8">The sequence shown here is derived from an EMBL/GenBank/DDBJ whole genome shotgun (WGS) entry which is preliminary data.</text>
</comment>
<evidence type="ECO:0000256" key="1">
    <source>
        <dbReference type="ARBA" id="ARBA00013267"/>
    </source>
</evidence>
<dbReference type="InterPro" id="IPR012795">
    <property type="entry name" value="tRNA_Ile_lys_synt_N"/>
</dbReference>
<dbReference type="STRING" id="5539.A0A3E2HE08"/>
<evidence type="ECO:0000256" key="6">
    <source>
        <dbReference type="ARBA" id="ARBA00048539"/>
    </source>
</evidence>
<dbReference type="SUPFAM" id="SSF52402">
    <property type="entry name" value="Adenine nucleotide alpha hydrolases-like"/>
    <property type="match status" value="1"/>
</dbReference>
<dbReference type="NCBIfam" id="TIGR02432">
    <property type="entry name" value="lysidine_TilS_N"/>
    <property type="match status" value="1"/>
</dbReference>
<protein>
    <recommendedName>
        <fullName evidence="1">tRNA(Ile)-lysidine synthetase</fullName>
        <ecNumber evidence="1">6.3.4.19</ecNumber>
    </recommendedName>
</protein>
<name>A0A3E2HE08_SCYLI</name>
<dbReference type="OMA" id="ARIPECH"/>
<proteinExistence type="inferred from homology"/>
<evidence type="ECO:0000259" key="7">
    <source>
        <dbReference type="Pfam" id="PF01171"/>
    </source>
</evidence>
<dbReference type="PANTHER" id="PTHR43033">
    <property type="entry name" value="TRNA(ILE)-LYSIDINE SYNTHASE-RELATED"/>
    <property type="match status" value="1"/>
</dbReference>
<dbReference type="InterPro" id="IPR011063">
    <property type="entry name" value="TilS/TtcA_N"/>
</dbReference>
<dbReference type="Gene3D" id="3.40.50.620">
    <property type="entry name" value="HUPs"/>
    <property type="match status" value="1"/>
</dbReference>
<evidence type="ECO:0000256" key="3">
    <source>
        <dbReference type="ARBA" id="ARBA00022694"/>
    </source>
</evidence>
<dbReference type="EC" id="6.3.4.19" evidence="1"/>
<keyword evidence="5" id="KW-0067">ATP-binding</keyword>
<reference evidence="8 9" key="1">
    <citation type="submission" date="2018-05" db="EMBL/GenBank/DDBJ databases">
        <title>Draft genome sequence of Scytalidium lignicola DSM 105466, a ubiquitous saprotrophic fungus.</title>
        <authorList>
            <person name="Buettner E."/>
            <person name="Gebauer A.M."/>
            <person name="Hofrichter M."/>
            <person name="Liers C."/>
            <person name="Kellner H."/>
        </authorList>
    </citation>
    <scope>NUCLEOTIDE SEQUENCE [LARGE SCALE GENOMIC DNA]</scope>
    <source>
        <strain evidence="8 9">DSM 105466</strain>
    </source>
</reference>
<dbReference type="EMBL" id="NCSJ02000076">
    <property type="protein sequence ID" value="RFU31392.1"/>
    <property type="molecule type" value="Genomic_DNA"/>
</dbReference>
<dbReference type="CDD" id="cd01992">
    <property type="entry name" value="TilS_N"/>
    <property type="match status" value="1"/>
</dbReference>
<keyword evidence="9" id="KW-1185">Reference proteome</keyword>
<evidence type="ECO:0000313" key="9">
    <source>
        <dbReference type="Proteomes" id="UP000258309"/>
    </source>
</evidence>
<evidence type="ECO:0000256" key="5">
    <source>
        <dbReference type="ARBA" id="ARBA00022840"/>
    </source>
</evidence>
<sequence>MDAIRKTVRPVVINEFVDALFKIWSPSNFLSGQNPVTLGLAISGGVDSMALAALCSRMIRYQRDINASIPNISLQAFIVDHQARLGSKLEAENVAKVLEKSGIRTQVLTLDWREIRQPSELANFETLARKYRFRALGLACKNHNIESLLLAHHEDDQTETVLMRLIAGHRGLGLTGIKPSSGIPECYGIHGVYESGAIDSQLRDSKSPDGSLDNNLVLYKNYPELEARKLFNLEDGGIRVYRPLLGFSKARLIATAQAEDMPWFEDITNNDPTITRRNAIRHLYKSYNLPAALRKPALLAMSIRIESEQAALHDTAKCWLSQCKIMGFEWRTGTLRIRFLRDLEQLRLPSDLSAAMPLRKAQAVALLLLRQVITLVTPDEHVHLSSLHGTVERIFPELFPGSKQTPYRASFTVAGVQFQPFSPKTKKQLSVDHEMASSTLLQNIGWFLSRQQYSSNLNKRPVIEIPPSNISSQQHPWSPWVLYDGRYWIRILSRYSVPLRIQPFRKEDLQGFKQSLSKDDRKSLEKMLKEFAPGNIRWTLPAVVALHADGSEKVLCLPTLDFSTPEPDLEWQVRYKKVDMDDLKLDKRLSV</sequence>
<dbReference type="HAMAP" id="MF_01161">
    <property type="entry name" value="tRNA_Ile_lys_synt"/>
    <property type="match status" value="1"/>
</dbReference>
<dbReference type="InterPro" id="IPR014729">
    <property type="entry name" value="Rossmann-like_a/b/a_fold"/>
</dbReference>
<dbReference type="GO" id="GO:0005524">
    <property type="term" value="F:ATP binding"/>
    <property type="evidence" value="ECO:0007669"/>
    <property type="project" value="UniProtKB-KW"/>
</dbReference>
<dbReference type="PANTHER" id="PTHR43033:SF1">
    <property type="entry name" value="TRNA(ILE)-LYSIDINE SYNTHASE-RELATED"/>
    <property type="match status" value="1"/>
</dbReference>
<dbReference type="AlphaFoldDB" id="A0A3E2HE08"/>
<evidence type="ECO:0000256" key="4">
    <source>
        <dbReference type="ARBA" id="ARBA00022741"/>
    </source>
</evidence>
<keyword evidence="4" id="KW-0547">Nucleotide-binding</keyword>
<evidence type="ECO:0000256" key="2">
    <source>
        <dbReference type="ARBA" id="ARBA00022598"/>
    </source>
</evidence>
<feature type="domain" description="tRNA(Ile)-lysidine/2-thiocytidine synthase N-terminal" evidence="7">
    <location>
        <begin position="39"/>
        <end position="282"/>
    </location>
</feature>